<evidence type="ECO:0000259" key="1">
    <source>
        <dbReference type="PROSITE" id="PS50994"/>
    </source>
</evidence>
<dbReference type="Pfam" id="PF00665">
    <property type="entry name" value="rve"/>
    <property type="match status" value="1"/>
</dbReference>
<dbReference type="InterPro" id="IPR036397">
    <property type="entry name" value="RNaseH_sf"/>
</dbReference>
<comment type="caution">
    <text evidence="2">The sequence shown here is derived from an EMBL/GenBank/DDBJ whole genome shotgun (WGS) entry which is preliminary data.</text>
</comment>
<dbReference type="Gene3D" id="3.30.420.10">
    <property type="entry name" value="Ribonuclease H-like superfamily/Ribonuclease H"/>
    <property type="match status" value="1"/>
</dbReference>
<proteinExistence type="predicted"/>
<evidence type="ECO:0000313" key="2">
    <source>
        <dbReference type="EMBL" id="CAE6779872.1"/>
    </source>
</evidence>
<dbReference type="PROSITE" id="PS50994">
    <property type="entry name" value="INTEGRASE"/>
    <property type="match status" value="1"/>
</dbReference>
<dbReference type="InterPro" id="IPR012337">
    <property type="entry name" value="RNaseH-like_sf"/>
</dbReference>
<dbReference type="Pfam" id="PF13276">
    <property type="entry name" value="HTH_21"/>
    <property type="match status" value="1"/>
</dbReference>
<gene>
    <name evidence="2" type="ORF">NSPZN2_40701</name>
</gene>
<dbReference type="Proteomes" id="UP000675880">
    <property type="component" value="Unassembled WGS sequence"/>
</dbReference>
<organism evidence="2 3">
    <name type="scientific">Nitrospira defluvii</name>
    <dbReference type="NCBI Taxonomy" id="330214"/>
    <lineage>
        <taxon>Bacteria</taxon>
        <taxon>Pseudomonadati</taxon>
        <taxon>Nitrospirota</taxon>
        <taxon>Nitrospiria</taxon>
        <taxon>Nitrospirales</taxon>
        <taxon>Nitrospiraceae</taxon>
        <taxon>Nitrospira</taxon>
    </lineage>
</organism>
<protein>
    <submittedName>
        <fullName evidence="2">Transposase</fullName>
    </submittedName>
</protein>
<dbReference type="NCBIfam" id="NF033516">
    <property type="entry name" value="transpos_IS3"/>
    <property type="match status" value="1"/>
</dbReference>
<accession>A0ABM8RZ89</accession>
<evidence type="ECO:0000313" key="3">
    <source>
        <dbReference type="Proteomes" id="UP000675880"/>
    </source>
</evidence>
<keyword evidence="3" id="KW-1185">Reference proteome</keyword>
<dbReference type="PANTHER" id="PTHR46889">
    <property type="entry name" value="TRANSPOSASE INSF FOR INSERTION SEQUENCE IS3B-RELATED"/>
    <property type="match status" value="1"/>
</dbReference>
<dbReference type="EMBL" id="CAJNBJ010000017">
    <property type="protein sequence ID" value="CAE6779872.1"/>
    <property type="molecule type" value="Genomic_DNA"/>
</dbReference>
<name>A0ABM8RZ89_9BACT</name>
<dbReference type="InterPro" id="IPR025948">
    <property type="entry name" value="HTH-like_dom"/>
</dbReference>
<sequence>MIDRTHPLPVRRQCQLLKLARSTAYYQSTPLSEPVLVLMRRIDELHLAHPFAGARMLRDLLRQEGHAIGRRHVATLMRRMGIEALYRKPHLSRRHPAHQVYPYLLRDLKISRPNHVWAADITYIPMARGFVYLFAVLDWASRRVLAWRRSNTLTTDFCLDAVQDAVSRYGPPEIFNTDQGCQFTSQEFTGLLTHHGIQISMDGKGCWRDNVFVERLWKSIKYEEVYLHAYDTVEAVHQGLARYLTFYNQTRPHQALGGQTPDQMYYENLTTRRAAA</sequence>
<dbReference type="InterPro" id="IPR050900">
    <property type="entry name" value="Transposase_IS3/IS150/IS904"/>
</dbReference>
<dbReference type="InterPro" id="IPR048020">
    <property type="entry name" value="Transpos_IS3"/>
</dbReference>
<dbReference type="SUPFAM" id="SSF53098">
    <property type="entry name" value="Ribonuclease H-like"/>
    <property type="match status" value="1"/>
</dbReference>
<dbReference type="InterPro" id="IPR001584">
    <property type="entry name" value="Integrase_cat-core"/>
</dbReference>
<reference evidence="2 3" key="1">
    <citation type="submission" date="2021-02" db="EMBL/GenBank/DDBJ databases">
        <authorList>
            <person name="Han P."/>
        </authorList>
    </citation>
    <scope>NUCLEOTIDE SEQUENCE [LARGE SCALE GENOMIC DNA]</scope>
    <source>
        <strain evidence="2">Candidatus Nitrospira sp. ZN2</strain>
    </source>
</reference>
<feature type="domain" description="Integrase catalytic" evidence="1">
    <location>
        <begin position="109"/>
        <end position="269"/>
    </location>
</feature>
<dbReference type="PANTHER" id="PTHR46889:SF4">
    <property type="entry name" value="TRANSPOSASE INSO FOR INSERTION SEQUENCE ELEMENT IS911B-RELATED"/>
    <property type="match status" value="1"/>
</dbReference>